<dbReference type="Proteomes" id="UP000499080">
    <property type="component" value="Unassembled WGS sequence"/>
</dbReference>
<organism evidence="1 2">
    <name type="scientific">Araneus ventricosus</name>
    <name type="common">Orbweaver spider</name>
    <name type="synonym">Epeira ventricosa</name>
    <dbReference type="NCBI Taxonomy" id="182803"/>
    <lineage>
        <taxon>Eukaryota</taxon>
        <taxon>Metazoa</taxon>
        <taxon>Ecdysozoa</taxon>
        <taxon>Arthropoda</taxon>
        <taxon>Chelicerata</taxon>
        <taxon>Arachnida</taxon>
        <taxon>Araneae</taxon>
        <taxon>Araneomorphae</taxon>
        <taxon>Entelegynae</taxon>
        <taxon>Araneoidea</taxon>
        <taxon>Araneidae</taxon>
        <taxon>Araneus</taxon>
    </lineage>
</organism>
<protein>
    <submittedName>
        <fullName evidence="1">Uncharacterized protein</fullName>
    </submittedName>
</protein>
<accession>A0A4Y2FW72</accession>
<dbReference type="EMBL" id="BGPR01001094">
    <property type="protein sequence ID" value="GBM45257.1"/>
    <property type="molecule type" value="Genomic_DNA"/>
</dbReference>
<gene>
    <name evidence="1" type="ORF">AVEN_101213_1</name>
</gene>
<evidence type="ECO:0000313" key="1">
    <source>
        <dbReference type="EMBL" id="GBM45257.1"/>
    </source>
</evidence>
<keyword evidence="2" id="KW-1185">Reference proteome</keyword>
<name>A0A4Y2FW72_ARAVE</name>
<proteinExistence type="predicted"/>
<comment type="caution">
    <text evidence="1">The sequence shown here is derived from an EMBL/GenBank/DDBJ whole genome shotgun (WGS) entry which is preliminary data.</text>
</comment>
<sequence length="73" mass="8163">MVTKAEHAGHQCEPVCTKRVKKDLKTSLPNLTLPKNWFTLILPSNLNQTAYSCLLEILQTKENEKAGKINGLV</sequence>
<dbReference type="AlphaFoldDB" id="A0A4Y2FW72"/>
<evidence type="ECO:0000313" key="2">
    <source>
        <dbReference type="Proteomes" id="UP000499080"/>
    </source>
</evidence>
<reference evidence="1 2" key="1">
    <citation type="journal article" date="2019" name="Sci. Rep.">
        <title>Orb-weaving spider Araneus ventricosus genome elucidates the spidroin gene catalogue.</title>
        <authorList>
            <person name="Kono N."/>
            <person name="Nakamura H."/>
            <person name="Ohtoshi R."/>
            <person name="Moran D.A.P."/>
            <person name="Shinohara A."/>
            <person name="Yoshida Y."/>
            <person name="Fujiwara M."/>
            <person name="Mori M."/>
            <person name="Tomita M."/>
            <person name="Arakawa K."/>
        </authorList>
    </citation>
    <scope>NUCLEOTIDE SEQUENCE [LARGE SCALE GENOMIC DNA]</scope>
</reference>